<dbReference type="AlphaFoldDB" id="A0AAD8X2A5"/>
<gene>
    <name evidence="1" type="ORF">QYE76_008514</name>
</gene>
<evidence type="ECO:0000313" key="1">
    <source>
        <dbReference type="EMBL" id="KAK1691817.1"/>
    </source>
</evidence>
<name>A0AAD8X2A5_LOLMU</name>
<keyword evidence="2" id="KW-1185">Reference proteome</keyword>
<protein>
    <submittedName>
        <fullName evidence="1">Uncharacterized protein</fullName>
    </submittedName>
</protein>
<proteinExistence type="predicted"/>
<sequence>MGEVAAKSDEAVAQLQAGLTDLASQVTLLATNQQQINGQLDLAHRAATDHLKFTDNIERRHDALAQQMQALGQAMEQLAASRGPSRAENDGDPLQGLSTGRGIFRPAPQVVELDAGQMEPEEVLDRRLVKKGNAAIPQSEAPSARSLSVCPRVQALWLPLIGTGPDEDLGVWLRDEDRMHVWLRGVPAPEPACLASFLQLMM</sequence>
<organism evidence="1 2">
    <name type="scientific">Lolium multiflorum</name>
    <name type="common">Italian ryegrass</name>
    <name type="synonym">Lolium perenne subsp. multiflorum</name>
    <dbReference type="NCBI Taxonomy" id="4521"/>
    <lineage>
        <taxon>Eukaryota</taxon>
        <taxon>Viridiplantae</taxon>
        <taxon>Streptophyta</taxon>
        <taxon>Embryophyta</taxon>
        <taxon>Tracheophyta</taxon>
        <taxon>Spermatophyta</taxon>
        <taxon>Magnoliopsida</taxon>
        <taxon>Liliopsida</taxon>
        <taxon>Poales</taxon>
        <taxon>Poaceae</taxon>
        <taxon>BOP clade</taxon>
        <taxon>Pooideae</taxon>
        <taxon>Poodae</taxon>
        <taxon>Poeae</taxon>
        <taxon>Poeae Chloroplast Group 2 (Poeae type)</taxon>
        <taxon>Loliodinae</taxon>
        <taxon>Loliinae</taxon>
        <taxon>Lolium</taxon>
    </lineage>
</organism>
<comment type="caution">
    <text evidence="1">The sequence shown here is derived from an EMBL/GenBank/DDBJ whole genome shotgun (WGS) entry which is preliminary data.</text>
</comment>
<dbReference type="Proteomes" id="UP001231189">
    <property type="component" value="Unassembled WGS sequence"/>
</dbReference>
<reference evidence="1" key="1">
    <citation type="submission" date="2023-07" db="EMBL/GenBank/DDBJ databases">
        <title>A chromosome-level genome assembly of Lolium multiflorum.</title>
        <authorList>
            <person name="Chen Y."/>
            <person name="Copetti D."/>
            <person name="Kolliker R."/>
            <person name="Studer B."/>
        </authorList>
    </citation>
    <scope>NUCLEOTIDE SEQUENCE</scope>
    <source>
        <strain evidence="1">02402/16</strain>
        <tissue evidence="1">Leaf</tissue>
    </source>
</reference>
<accession>A0AAD8X2A5</accession>
<dbReference type="EMBL" id="JAUUTY010000001">
    <property type="protein sequence ID" value="KAK1691817.1"/>
    <property type="molecule type" value="Genomic_DNA"/>
</dbReference>
<evidence type="ECO:0000313" key="2">
    <source>
        <dbReference type="Proteomes" id="UP001231189"/>
    </source>
</evidence>